<dbReference type="InterPro" id="IPR036259">
    <property type="entry name" value="MFS_trans_sf"/>
</dbReference>
<keyword evidence="7" id="KW-1185">Reference proteome</keyword>
<evidence type="ECO:0000256" key="4">
    <source>
        <dbReference type="SAM" id="Phobius"/>
    </source>
</evidence>
<evidence type="ECO:0000256" key="2">
    <source>
        <dbReference type="ARBA" id="ARBA00022989"/>
    </source>
</evidence>
<feature type="transmembrane region" description="Helical" evidence="4">
    <location>
        <begin position="52"/>
        <end position="72"/>
    </location>
</feature>
<name>F0RX09_SPHGB</name>
<dbReference type="STRING" id="158189.SpiBuddy_0013"/>
<feature type="transmembrane region" description="Helical" evidence="4">
    <location>
        <begin position="174"/>
        <end position="194"/>
    </location>
</feature>
<dbReference type="InterPro" id="IPR020846">
    <property type="entry name" value="MFS_dom"/>
</dbReference>
<feature type="transmembrane region" description="Helical" evidence="4">
    <location>
        <begin position="313"/>
        <end position="338"/>
    </location>
</feature>
<dbReference type="EMBL" id="CP002541">
    <property type="protein sequence ID" value="ADY11859.1"/>
    <property type="molecule type" value="Genomic_DNA"/>
</dbReference>
<feature type="transmembrane region" description="Helical" evidence="4">
    <location>
        <begin position="381"/>
        <end position="401"/>
    </location>
</feature>
<dbReference type="PROSITE" id="PS50850">
    <property type="entry name" value="MFS"/>
    <property type="match status" value="1"/>
</dbReference>
<proteinExistence type="predicted"/>
<feature type="transmembrane region" description="Helical" evidence="4">
    <location>
        <begin position="20"/>
        <end position="40"/>
    </location>
</feature>
<evidence type="ECO:0000259" key="5">
    <source>
        <dbReference type="PROSITE" id="PS50850"/>
    </source>
</evidence>
<evidence type="ECO:0000313" key="7">
    <source>
        <dbReference type="Proteomes" id="UP000008466"/>
    </source>
</evidence>
<protein>
    <submittedName>
        <fullName evidence="6">Major facilitator superfamily MFS_1</fullName>
    </submittedName>
</protein>
<dbReference type="eggNOG" id="COG2814">
    <property type="taxonomic scope" value="Bacteria"/>
</dbReference>
<dbReference type="SUPFAM" id="SSF103473">
    <property type="entry name" value="MFS general substrate transporter"/>
    <property type="match status" value="1"/>
</dbReference>
<feature type="transmembrane region" description="Helical" evidence="4">
    <location>
        <begin position="259"/>
        <end position="279"/>
    </location>
</feature>
<dbReference type="GO" id="GO:0022857">
    <property type="term" value="F:transmembrane transporter activity"/>
    <property type="evidence" value="ECO:0007669"/>
    <property type="project" value="InterPro"/>
</dbReference>
<dbReference type="InterPro" id="IPR053160">
    <property type="entry name" value="MFS_DHA3_Transporter"/>
</dbReference>
<keyword evidence="1 4" id="KW-0812">Transmembrane</keyword>
<dbReference type="PANTHER" id="PTHR23530:SF1">
    <property type="entry name" value="PERMEASE, MAJOR FACILITATOR SUPERFAMILY-RELATED"/>
    <property type="match status" value="1"/>
</dbReference>
<organism evidence="6 7">
    <name type="scientific">Sphaerochaeta globosa (strain ATCC BAA-1886 / DSM 22777 / Buddy)</name>
    <name type="common">Spirochaeta sp. (strain Buddy)</name>
    <dbReference type="NCBI Taxonomy" id="158189"/>
    <lineage>
        <taxon>Bacteria</taxon>
        <taxon>Pseudomonadati</taxon>
        <taxon>Spirochaetota</taxon>
        <taxon>Spirochaetia</taxon>
        <taxon>Spirochaetales</taxon>
        <taxon>Sphaerochaetaceae</taxon>
        <taxon>Sphaerochaeta</taxon>
    </lineage>
</organism>
<keyword evidence="3 4" id="KW-0472">Membrane</keyword>
<evidence type="ECO:0000256" key="1">
    <source>
        <dbReference type="ARBA" id="ARBA00022692"/>
    </source>
</evidence>
<feature type="domain" description="Major facilitator superfamily (MFS) profile" evidence="5">
    <location>
        <begin position="214"/>
        <end position="407"/>
    </location>
</feature>
<reference evidence="7" key="1">
    <citation type="submission" date="2011-02" db="EMBL/GenBank/DDBJ databases">
        <title>Complete sequence of Spirochaeta sp. Buddy.</title>
        <authorList>
            <person name="Lucas S."/>
            <person name="Copeland A."/>
            <person name="Lapidus A."/>
            <person name="Cheng J.-F."/>
            <person name="Goodwin L."/>
            <person name="Pitluck S."/>
            <person name="Zeytun A."/>
            <person name="Detter J.C."/>
            <person name="Han C."/>
            <person name="Tapia R."/>
            <person name="Land M."/>
            <person name="Hauser L."/>
            <person name="Kyrpides N."/>
            <person name="Ivanova N."/>
            <person name="Mikhailova N."/>
            <person name="Pagani I."/>
            <person name="Ritalahti K.M."/>
            <person name="Loeffler F.E."/>
            <person name="Woyke T."/>
        </authorList>
    </citation>
    <scope>NUCLEOTIDE SEQUENCE [LARGE SCALE GENOMIC DNA]</scope>
    <source>
        <strain evidence="7">ATCC BAA-1886 / DSM 22777 / Buddy</strain>
    </source>
</reference>
<dbReference type="KEGG" id="sbu:SpiBuddy_0013"/>
<feature type="transmembrane region" description="Helical" evidence="4">
    <location>
        <begin position="138"/>
        <end position="162"/>
    </location>
</feature>
<feature type="transmembrane region" description="Helical" evidence="4">
    <location>
        <begin position="84"/>
        <end position="117"/>
    </location>
</feature>
<dbReference type="PANTHER" id="PTHR23530">
    <property type="entry name" value="TRANSPORT PROTEIN-RELATED"/>
    <property type="match status" value="1"/>
</dbReference>
<accession>F0RX09</accession>
<keyword evidence="2 4" id="KW-1133">Transmembrane helix</keyword>
<evidence type="ECO:0000256" key="3">
    <source>
        <dbReference type="ARBA" id="ARBA00023136"/>
    </source>
</evidence>
<dbReference type="Gene3D" id="1.20.1250.20">
    <property type="entry name" value="MFS general substrate transporter like domains"/>
    <property type="match status" value="1"/>
</dbReference>
<dbReference type="HOGENOM" id="CLU_046685_5_0_12"/>
<dbReference type="InterPro" id="IPR011701">
    <property type="entry name" value="MFS"/>
</dbReference>
<dbReference type="Pfam" id="PF07690">
    <property type="entry name" value="MFS_1"/>
    <property type="match status" value="1"/>
</dbReference>
<feature type="transmembrane region" description="Helical" evidence="4">
    <location>
        <begin position="222"/>
        <end position="239"/>
    </location>
</feature>
<sequence>MHTLWWRIVSKKFHPSSYIALLSLSYIALGVTIPAMSLIVVSKGFSLAQLSLAMIVFSLSVMAFEVPSGIFADAKGRRTSFSVGLFLSLVGSLLLFSPSFIVLCIGFACTGVGRAYTSGSMDALMIERGLKADRKLEDLVFALDINSGISLSGGSLLGGLLLSMGSQQGNLTGLVLAVRFLLVASALVLLPLLIPKDSVVQGSSVTFGTQAKQLGRTLSSSSFLLAFSISVIVQGMLLASLESYWQPYLKQLLESDSQLWILGLIAASIFAIGVLGSMIGKRFLSLMRPSVLYCLACISIFILQLFLSQSHTIAQFLVLYELIYLLLGVVSVVGMYLLNKEASDMVRTSLASVSSFCLQSGGLLGNLLATVVFLFGGISSYWAIASVLGFLSMAVLSFWLLQRTPRT</sequence>
<feature type="transmembrane region" description="Helical" evidence="4">
    <location>
        <begin position="291"/>
        <end position="307"/>
    </location>
</feature>
<gene>
    <name evidence="6" type="ordered locus">SpiBuddy_0013</name>
</gene>
<dbReference type="AlphaFoldDB" id="F0RX09"/>
<dbReference type="Proteomes" id="UP000008466">
    <property type="component" value="Chromosome"/>
</dbReference>
<feature type="transmembrane region" description="Helical" evidence="4">
    <location>
        <begin position="350"/>
        <end position="375"/>
    </location>
</feature>
<evidence type="ECO:0000313" key="6">
    <source>
        <dbReference type="EMBL" id="ADY11859.1"/>
    </source>
</evidence>